<dbReference type="Proteomes" id="UP000811619">
    <property type="component" value="Unassembled WGS sequence"/>
</dbReference>
<comment type="caution">
    <text evidence="3">The sequence shown here is derived from an EMBL/GenBank/DDBJ whole genome shotgun (WGS) entry which is preliminary data.</text>
</comment>
<evidence type="ECO:0000256" key="1">
    <source>
        <dbReference type="SAM" id="MobiDB-lite"/>
    </source>
</evidence>
<feature type="compositionally biased region" description="Polar residues" evidence="1">
    <location>
        <begin position="522"/>
        <end position="537"/>
    </location>
</feature>
<sequence>MPAAALGADASRPRPGILTPSSDGSLNRRRGSIVAWGEGERHGKREGAAAMDHLLDASITVRPHPPDIQARPRSLSPLMLLPRQHLSLASLDSSSPPNGFPRTRFVESHVKILDLESRLGSHPAVVIARSDSQGFVFALERQDNGLYVMCKLGPWVDLDGLARSATALCRSRLASLATRKKPQEPDLEAALTTPHMYGEQKRKRAAIEAIQSLVRKKSKAQPTLEGDVSNLQGSDGSVLDSQTSLQLPTPGAEAEAEADAAEAVSNAHCRQEEVPASSQQQQQQQQQTAEMIFNNIRTHYSEALYKSMGSLAYFAKGPLSRARSAFHLDLESNLDMQDLIDFLKSLILTTVQIDKKYRETIPDVIGKMKAFPDSSDDGGKKRRKPRKIRLGKNALYPLEDESICKWWNANKPEPTGDSMAISPSQLKSHVAMLRTRETQLQMILILEILALEPLGNACEAAGSHLPTLPGAESEPLLETSMTPPARKRNKHNLPVLLDVHADRLTIWQSTASDEHLLLGDSQPAQPSADGQSQQRASSEPLKDFCVDVIVPFFSARLPELCDGINRKLGGPVIITPMQSKSARRSSGKREQRPGAAATKRPVPPTTDKRTLQRALSTEQMHRRSVSRGPSNAIALLRCATSTSLSSGLKREGSEPLPLKELPKGRENSPSGLGLGLGLDRSRHSSLSLLRSNSNSASTSASTSTSTRGNSQDIKANKKALLEAELKDAISALRKPNRGVVGMAMAEAEECRALASQSAKKAKRTTRSTLASSIQVKATPANNRFKDALAMKPESDADGALDSTEELIPPSSIGHLIPSTGHRHGHRDALGLAAMDFLEATPVRASTRRSFIKRMPDDELAAVPPSSPPLGQSNQPSRSHDDRGAPTRHTSSSASSSVGARTPSDEAEDLMATPSKRSVPRRQSLETRLPGGPCAQPSTVSIYDKLGWDNEFDDL</sequence>
<dbReference type="AlphaFoldDB" id="A0A8K0J4E1"/>
<feature type="region of interest" description="Disordered" evidence="1">
    <location>
        <begin position="644"/>
        <end position="713"/>
    </location>
</feature>
<feature type="region of interest" description="Disordered" evidence="1">
    <location>
        <begin position="469"/>
        <end position="488"/>
    </location>
</feature>
<feature type="region of interest" description="Disordered" evidence="1">
    <location>
        <begin position="518"/>
        <end position="537"/>
    </location>
</feature>
<reference evidence="3" key="1">
    <citation type="journal article" date="2020" name="bioRxiv">
        <title>Whole genome comparisons of ergot fungi reveals the divergence and evolution of species within the genus Claviceps are the result of varying mechanisms driving genome evolution and host range expansion.</title>
        <authorList>
            <person name="Wyka S.A."/>
            <person name="Mondo S.J."/>
            <person name="Liu M."/>
            <person name="Dettman J."/>
            <person name="Nalam V."/>
            <person name="Broders K.D."/>
        </authorList>
    </citation>
    <scope>NUCLEOTIDE SEQUENCE</scope>
    <source>
        <strain evidence="3">CCC 489</strain>
    </source>
</reference>
<name>A0A8K0J4E1_9HYPO</name>
<accession>A0A8K0J4E1</accession>
<dbReference type="PANTHER" id="PTHR28067:SF1">
    <property type="entry name" value="DNA REPLICATION REGULATOR SLD3"/>
    <property type="match status" value="1"/>
</dbReference>
<dbReference type="GO" id="GO:0006270">
    <property type="term" value="P:DNA replication initiation"/>
    <property type="evidence" value="ECO:0007669"/>
    <property type="project" value="InterPro"/>
</dbReference>
<evidence type="ECO:0000259" key="2">
    <source>
        <dbReference type="Pfam" id="PF08639"/>
    </source>
</evidence>
<gene>
    <name evidence="3" type="ORF">E4U42_004850</name>
</gene>
<dbReference type="EMBL" id="SRPY01000438">
    <property type="protein sequence ID" value="KAG5923717.1"/>
    <property type="molecule type" value="Genomic_DNA"/>
</dbReference>
<evidence type="ECO:0000313" key="4">
    <source>
        <dbReference type="Proteomes" id="UP000811619"/>
    </source>
</evidence>
<dbReference type="InterPro" id="IPR013948">
    <property type="entry name" value="DNA_replication_reg_Sld3_C"/>
</dbReference>
<feature type="region of interest" description="Disordered" evidence="1">
    <location>
        <begin position="1"/>
        <end position="42"/>
    </location>
</feature>
<dbReference type="Gene3D" id="1.20.58.2130">
    <property type="match status" value="1"/>
</dbReference>
<feature type="region of interest" description="Disordered" evidence="1">
    <location>
        <begin position="218"/>
        <end position="288"/>
    </location>
</feature>
<feature type="compositionally biased region" description="Polar residues" evidence="1">
    <location>
        <begin position="229"/>
        <end position="247"/>
    </location>
</feature>
<feature type="region of interest" description="Disordered" evidence="1">
    <location>
        <begin position="858"/>
        <end position="954"/>
    </location>
</feature>
<feature type="domain" description="DNA replication regulator Sld3 C-terminal" evidence="2">
    <location>
        <begin position="292"/>
        <end position="843"/>
    </location>
</feature>
<dbReference type="PANTHER" id="PTHR28067">
    <property type="entry name" value="DNA REPLICATION REGULATOR SLD3"/>
    <property type="match status" value="1"/>
</dbReference>
<protein>
    <recommendedName>
        <fullName evidence="2">DNA replication regulator Sld3 C-terminal domain-containing protein</fullName>
    </recommendedName>
</protein>
<dbReference type="Pfam" id="PF08639">
    <property type="entry name" value="Sld3_STD"/>
    <property type="match status" value="1"/>
</dbReference>
<dbReference type="OrthoDB" id="5395343at2759"/>
<feature type="compositionally biased region" description="Low complexity" evidence="1">
    <location>
        <begin position="684"/>
        <end position="710"/>
    </location>
</feature>
<feature type="region of interest" description="Disordered" evidence="1">
    <location>
        <begin position="575"/>
        <end position="629"/>
    </location>
</feature>
<evidence type="ECO:0000313" key="3">
    <source>
        <dbReference type="EMBL" id="KAG5923717.1"/>
    </source>
</evidence>
<dbReference type="GO" id="GO:0031261">
    <property type="term" value="C:DNA replication preinitiation complex"/>
    <property type="evidence" value="ECO:0007669"/>
    <property type="project" value="TreeGrafter"/>
</dbReference>
<keyword evidence="4" id="KW-1185">Reference proteome</keyword>
<dbReference type="InterPro" id="IPR042511">
    <property type="entry name" value="Sld3"/>
</dbReference>
<organism evidence="3 4">
    <name type="scientific">Claviceps africana</name>
    <dbReference type="NCBI Taxonomy" id="83212"/>
    <lineage>
        <taxon>Eukaryota</taxon>
        <taxon>Fungi</taxon>
        <taxon>Dikarya</taxon>
        <taxon>Ascomycota</taxon>
        <taxon>Pezizomycotina</taxon>
        <taxon>Sordariomycetes</taxon>
        <taxon>Hypocreomycetidae</taxon>
        <taxon>Hypocreales</taxon>
        <taxon>Clavicipitaceae</taxon>
        <taxon>Claviceps</taxon>
    </lineage>
</organism>
<proteinExistence type="predicted"/>